<evidence type="ECO:0000313" key="3">
    <source>
        <dbReference type="EMBL" id="MBA0762107.1"/>
    </source>
</evidence>
<dbReference type="EMBL" id="JABEZW010000003">
    <property type="protein sequence ID" value="MBA0762107.1"/>
    <property type="molecule type" value="Genomic_DNA"/>
</dbReference>
<dbReference type="PROSITE" id="PS00086">
    <property type="entry name" value="CYTOCHROME_P450"/>
    <property type="match status" value="1"/>
</dbReference>
<dbReference type="InterPro" id="IPR017972">
    <property type="entry name" value="Cyt_P450_CS"/>
</dbReference>
<keyword evidence="1 2" id="KW-0479">Metal-binding</keyword>
<keyword evidence="4" id="KW-1185">Reference proteome</keyword>
<dbReference type="AlphaFoldDB" id="A0A7J9DN56"/>
<evidence type="ECO:0000256" key="2">
    <source>
        <dbReference type="RuleBase" id="RU000461"/>
    </source>
</evidence>
<sequence length="333" mass="37956">MVGDVYENVGKLIDVGELAFRTLTSLIGNMVWGSEIQGEQRTIVESQFKKIFAEIMVFLGKPNISDIFPSIAWFDIQGIERGMKKIRQSFNEFLDSVIEERMKKETGEQKSDVLQMLLDLHKNQDSPSSLTMNQIKGILVNIVVAGTDTTSDSTEWAMSELMQHPEIMEKVKKELNDVIGVIKETFRLHPVLPLLVPRCSARSLTVGGYTIPKGSRVFLNTWSIHRDPNIWDNPMEFQPERFLNEPGKLDFRGNDFRYLPFGSGRRKCPGINLGEKMLSFILASLLHSFEWKLPQVEKVDLSGKFGIIMGKKNPLHLTPTPRLTNLELYKRKS</sequence>
<dbReference type="GO" id="GO:0016705">
    <property type="term" value="F:oxidoreductase activity, acting on paired donors, with incorporation or reduction of molecular oxygen"/>
    <property type="evidence" value="ECO:0007669"/>
    <property type="project" value="InterPro"/>
</dbReference>
<evidence type="ECO:0000256" key="1">
    <source>
        <dbReference type="PIRSR" id="PIRSR602401-1"/>
    </source>
</evidence>
<accession>A0A7J9DN56</accession>
<feature type="binding site" description="axial binding residue" evidence="1">
    <location>
        <position position="268"/>
    </location>
    <ligand>
        <name>heme</name>
        <dbReference type="ChEBI" id="CHEBI:30413"/>
    </ligand>
    <ligandPart>
        <name>Fe</name>
        <dbReference type="ChEBI" id="CHEBI:18248"/>
    </ligandPart>
</feature>
<dbReference type="GO" id="GO:0004497">
    <property type="term" value="F:monooxygenase activity"/>
    <property type="evidence" value="ECO:0007669"/>
    <property type="project" value="UniProtKB-KW"/>
</dbReference>
<comment type="similarity">
    <text evidence="2">Belongs to the cytochrome P450 family.</text>
</comment>
<keyword evidence="2" id="KW-0560">Oxidoreductase</keyword>
<dbReference type="GO" id="GO:0005506">
    <property type="term" value="F:iron ion binding"/>
    <property type="evidence" value="ECO:0007669"/>
    <property type="project" value="InterPro"/>
</dbReference>
<keyword evidence="1 2" id="KW-0349">Heme</keyword>
<dbReference type="Pfam" id="PF00067">
    <property type="entry name" value="p450"/>
    <property type="match status" value="1"/>
</dbReference>
<comment type="cofactor">
    <cofactor evidence="1">
        <name>heme</name>
        <dbReference type="ChEBI" id="CHEBI:30413"/>
    </cofactor>
</comment>
<dbReference type="PANTHER" id="PTHR47951">
    <property type="entry name" value="OS08G0547900 PROTEIN"/>
    <property type="match status" value="1"/>
</dbReference>
<reference evidence="3 4" key="1">
    <citation type="journal article" date="2019" name="Genome Biol. Evol.">
        <title>Insights into the evolution of the New World diploid cottons (Gossypium, subgenus Houzingenia) based on genome sequencing.</title>
        <authorList>
            <person name="Grover C.E."/>
            <person name="Arick M.A. 2nd"/>
            <person name="Thrash A."/>
            <person name="Conover J.L."/>
            <person name="Sanders W.S."/>
            <person name="Peterson D.G."/>
            <person name="Frelichowski J.E."/>
            <person name="Scheffler J.A."/>
            <person name="Scheffler B.E."/>
            <person name="Wendel J.F."/>
        </authorList>
    </citation>
    <scope>NUCLEOTIDE SEQUENCE [LARGE SCALE GENOMIC DNA]</scope>
    <source>
        <strain evidence="3">8</strain>
        <tissue evidence="3">Leaf</tissue>
    </source>
</reference>
<dbReference type="InterPro" id="IPR036396">
    <property type="entry name" value="Cyt_P450_sf"/>
</dbReference>
<proteinExistence type="inferred from homology"/>
<evidence type="ECO:0008006" key="5">
    <source>
        <dbReference type="Google" id="ProtNLM"/>
    </source>
</evidence>
<protein>
    <recommendedName>
        <fullName evidence="5">Cytochrome P450</fullName>
    </recommendedName>
</protein>
<dbReference type="InterPro" id="IPR002401">
    <property type="entry name" value="Cyt_P450_E_grp-I"/>
</dbReference>
<dbReference type="Proteomes" id="UP000593568">
    <property type="component" value="Unassembled WGS sequence"/>
</dbReference>
<dbReference type="SUPFAM" id="SSF48264">
    <property type="entry name" value="Cytochrome P450"/>
    <property type="match status" value="1"/>
</dbReference>
<keyword evidence="2" id="KW-0503">Monooxygenase</keyword>
<organism evidence="3 4">
    <name type="scientific">Gossypium trilobum</name>
    <dbReference type="NCBI Taxonomy" id="34281"/>
    <lineage>
        <taxon>Eukaryota</taxon>
        <taxon>Viridiplantae</taxon>
        <taxon>Streptophyta</taxon>
        <taxon>Embryophyta</taxon>
        <taxon>Tracheophyta</taxon>
        <taxon>Spermatophyta</taxon>
        <taxon>Magnoliopsida</taxon>
        <taxon>eudicotyledons</taxon>
        <taxon>Gunneridae</taxon>
        <taxon>Pentapetalae</taxon>
        <taxon>rosids</taxon>
        <taxon>malvids</taxon>
        <taxon>Malvales</taxon>
        <taxon>Malvaceae</taxon>
        <taxon>Malvoideae</taxon>
        <taxon>Gossypium</taxon>
    </lineage>
</organism>
<dbReference type="Gene3D" id="1.10.630.10">
    <property type="entry name" value="Cytochrome P450"/>
    <property type="match status" value="1"/>
</dbReference>
<keyword evidence="1 2" id="KW-0408">Iron</keyword>
<dbReference type="GO" id="GO:0020037">
    <property type="term" value="F:heme binding"/>
    <property type="evidence" value="ECO:0007669"/>
    <property type="project" value="InterPro"/>
</dbReference>
<dbReference type="InterPro" id="IPR001128">
    <property type="entry name" value="Cyt_P450"/>
</dbReference>
<dbReference type="PRINTS" id="PR00385">
    <property type="entry name" value="P450"/>
</dbReference>
<comment type="caution">
    <text evidence="3">The sequence shown here is derived from an EMBL/GenBank/DDBJ whole genome shotgun (WGS) entry which is preliminary data.</text>
</comment>
<gene>
    <name evidence="3" type="ORF">Gotri_024656</name>
</gene>
<dbReference type="PRINTS" id="PR00463">
    <property type="entry name" value="EP450I"/>
</dbReference>
<name>A0A7J9DN56_9ROSI</name>
<dbReference type="PANTHER" id="PTHR47951:SF7">
    <property type="entry name" value="FLAVONOID 3',5'-HYDROXYLASE-LIKE ISOFORM X1"/>
    <property type="match status" value="1"/>
</dbReference>
<evidence type="ECO:0000313" key="4">
    <source>
        <dbReference type="Proteomes" id="UP000593568"/>
    </source>
</evidence>